<dbReference type="PROSITE" id="PS50030">
    <property type="entry name" value="UBA"/>
    <property type="match status" value="3"/>
</dbReference>
<evidence type="ECO:0000313" key="3">
    <source>
        <dbReference type="Ensembl" id="ENSOSIP00000041688.1"/>
    </source>
</evidence>
<proteinExistence type="predicted"/>
<feature type="compositionally biased region" description="Low complexity" evidence="1">
    <location>
        <begin position="488"/>
        <end position="508"/>
    </location>
</feature>
<name>A0A8C7ZGZ8_9TELE</name>
<dbReference type="Pfam" id="PF00627">
    <property type="entry name" value="UBA"/>
    <property type="match status" value="1"/>
</dbReference>
<dbReference type="InterPro" id="IPR029071">
    <property type="entry name" value="Ubiquitin-like_domsf"/>
</dbReference>
<dbReference type="InterPro" id="IPR058666">
    <property type="entry name" value="SASH1/NUB1_homeodomain"/>
</dbReference>
<organism evidence="3 4">
    <name type="scientific">Oryzias sinensis</name>
    <name type="common">Chinese medaka</name>
    <dbReference type="NCBI Taxonomy" id="183150"/>
    <lineage>
        <taxon>Eukaryota</taxon>
        <taxon>Metazoa</taxon>
        <taxon>Chordata</taxon>
        <taxon>Craniata</taxon>
        <taxon>Vertebrata</taxon>
        <taxon>Euteleostomi</taxon>
        <taxon>Actinopterygii</taxon>
        <taxon>Neopterygii</taxon>
        <taxon>Teleostei</taxon>
        <taxon>Neoteleostei</taxon>
        <taxon>Acanthomorphata</taxon>
        <taxon>Ovalentaria</taxon>
        <taxon>Atherinomorphae</taxon>
        <taxon>Beloniformes</taxon>
        <taxon>Adrianichthyidae</taxon>
        <taxon>Oryziinae</taxon>
        <taxon>Oryzias</taxon>
    </lineage>
</organism>
<dbReference type="InterPro" id="IPR015940">
    <property type="entry name" value="UBA"/>
</dbReference>
<reference evidence="3" key="2">
    <citation type="submission" date="2025-09" db="UniProtKB">
        <authorList>
            <consortium name="Ensembl"/>
        </authorList>
    </citation>
    <scope>IDENTIFICATION</scope>
</reference>
<dbReference type="Pfam" id="PF26285">
    <property type="entry name" value="SASH1_Homeodomain"/>
    <property type="match status" value="1"/>
</dbReference>
<dbReference type="SMART" id="SM00165">
    <property type="entry name" value="UBA"/>
    <property type="match status" value="3"/>
</dbReference>
<dbReference type="Gene3D" id="1.10.8.10">
    <property type="entry name" value="DNA helicase RuvA subunit, C-terminal domain"/>
    <property type="match status" value="3"/>
</dbReference>
<feature type="domain" description="UBA" evidence="2">
    <location>
        <begin position="334"/>
        <end position="374"/>
    </location>
</feature>
<feature type="region of interest" description="Disordered" evidence="1">
    <location>
        <begin position="488"/>
        <end position="510"/>
    </location>
</feature>
<feature type="region of interest" description="Disordered" evidence="1">
    <location>
        <begin position="158"/>
        <end position="181"/>
    </location>
</feature>
<dbReference type="CDD" id="cd14291">
    <property type="entry name" value="UBA1_NUB1_like"/>
    <property type="match status" value="1"/>
</dbReference>
<dbReference type="InterPro" id="IPR009060">
    <property type="entry name" value="UBA-like_sf"/>
</dbReference>
<evidence type="ECO:0000259" key="2">
    <source>
        <dbReference type="PROSITE" id="PS50030"/>
    </source>
</evidence>
<accession>A0A8C7ZGZ8</accession>
<dbReference type="InterPro" id="IPR041207">
    <property type="entry name" value="NUB1_ubiquitin-like_dom"/>
</dbReference>
<dbReference type="SUPFAM" id="SSF46934">
    <property type="entry name" value="UBA-like"/>
    <property type="match status" value="3"/>
</dbReference>
<dbReference type="Pfam" id="PF18037">
    <property type="entry name" value="Ubiquitin_5"/>
    <property type="match status" value="1"/>
</dbReference>
<dbReference type="GO" id="GO:2000058">
    <property type="term" value="P:regulation of ubiquitin-dependent protein catabolic process"/>
    <property type="evidence" value="ECO:0007669"/>
    <property type="project" value="TreeGrafter"/>
</dbReference>
<feature type="compositionally biased region" description="Basic and acidic residues" evidence="1">
    <location>
        <begin position="159"/>
        <end position="175"/>
    </location>
</feature>
<dbReference type="GeneTree" id="ENSGT00390000010557"/>
<protein>
    <submittedName>
        <fullName evidence="3">Negative regulator of ubiquitin-like proteins 1</fullName>
    </submittedName>
</protein>
<dbReference type="InterPro" id="IPR039749">
    <property type="entry name" value="NUB1"/>
</dbReference>
<evidence type="ECO:0000313" key="4">
    <source>
        <dbReference type="Proteomes" id="UP000694383"/>
    </source>
</evidence>
<dbReference type="Ensembl" id="ENSOSIT00000043901.1">
    <property type="protein sequence ID" value="ENSOSIP00000041688.1"/>
    <property type="gene ID" value="ENSOSIG00000020221.1"/>
</dbReference>
<dbReference type="AlphaFoldDB" id="A0A8C7ZGZ8"/>
<evidence type="ECO:0000256" key="1">
    <source>
        <dbReference type="SAM" id="MobiDB-lite"/>
    </source>
</evidence>
<feature type="domain" description="UBA" evidence="2">
    <location>
        <begin position="385"/>
        <end position="430"/>
    </location>
</feature>
<reference evidence="3" key="1">
    <citation type="submission" date="2025-08" db="UniProtKB">
        <authorList>
            <consortium name="Ensembl"/>
        </authorList>
    </citation>
    <scope>IDENTIFICATION</scope>
</reference>
<feature type="domain" description="UBA" evidence="2">
    <location>
        <begin position="448"/>
        <end position="480"/>
    </location>
</feature>
<dbReference type="Proteomes" id="UP000694383">
    <property type="component" value="Unplaced"/>
</dbReference>
<dbReference type="SUPFAM" id="SSF54236">
    <property type="entry name" value="Ubiquitin-like"/>
    <property type="match status" value="1"/>
</dbReference>
<dbReference type="CDD" id="cd17062">
    <property type="entry name" value="Ubl_NUB1"/>
    <property type="match status" value="1"/>
</dbReference>
<dbReference type="PANTHER" id="PTHR12948:SF3">
    <property type="entry name" value="NEDD8 ULTIMATE BUSTER 1"/>
    <property type="match status" value="1"/>
</dbReference>
<keyword evidence="4" id="KW-1185">Reference proteome</keyword>
<dbReference type="PANTHER" id="PTHR12948">
    <property type="entry name" value="NEDD8 ULTIMATE BUSTER-1 BS4 PROTEIN"/>
    <property type="match status" value="1"/>
</dbReference>
<dbReference type="Gene3D" id="3.10.20.90">
    <property type="entry name" value="Phosphatidylinositol 3-kinase Catalytic Subunit, Chain A, domain 1"/>
    <property type="match status" value="1"/>
</dbReference>
<sequence>MAEQNIEAKLKNLLKQEKVQLWSPPYTDDDDQPGQMHMQELAQRYAPVLHLSVTELGGALESIRVQAVKRGKRNQMFRETGVATLELLLPRDSRTNLKGRSFLQTRLDVPLQQLVQRIREEFDLQHIKLILNGRTLCADQRLDEQGVKNHSKVMVLKVSDSEQMSKEEQEKKEQNESLQRTQKGFQILSERDGSEDPESVPYLEIADQKGNPLKIPHHEKKVWILQTLLFLKFCSLDFLSTPGSSLHLASTGLDRVGPPSCLQNCLNPWWQRFNKKLKTFLRDRLNIHDGNSGREDVLFLRLYLLQSLLSYIEGNDTQARLQLSKVESLYARLCPDSEKMAQLMALGFTEREARLGLRACHGELQEAALYISNRQQERQEVKQRERKKRKRRMDAISTLTELGYSRRDAARALHLADGDVDRAYNVSLTAVLSARARAPFCVFVCVCQLLYLGFQRDSSEAALRLTAGDVQAATQLLLDNQGVLSPELLSQPLSSPSSEEPSTSSTTPGRARLICLSTSPTMDFYELVNEVLEDIPRHEEEYLDVTLEEEGQLIATLKAYLNPGPVHTI</sequence>